<dbReference type="InterPro" id="IPR035906">
    <property type="entry name" value="MetI-like_sf"/>
</dbReference>
<feature type="transmembrane region" description="Helical" evidence="5">
    <location>
        <begin position="290"/>
        <end position="316"/>
    </location>
</feature>
<dbReference type="Pfam" id="PF00528">
    <property type="entry name" value="BPD_transp_1"/>
    <property type="match status" value="1"/>
</dbReference>
<dbReference type="PANTHER" id="PTHR43376:SF1">
    <property type="entry name" value="OLIGOPEPTIDE TRANSPORT SYSTEM PERMEASE PROTEIN"/>
    <property type="match status" value="1"/>
</dbReference>
<keyword evidence="2 5" id="KW-0812">Transmembrane</keyword>
<dbReference type="EMBL" id="JBHSHT010000004">
    <property type="protein sequence ID" value="MFC4826877.1"/>
    <property type="molecule type" value="Genomic_DNA"/>
</dbReference>
<dbReference type="InterPro" id="IPR000515">
    <property type="entry name" value="MetI-like"/>
</dbReference>
<keyword evidence="5" id="KW-0813">Transport</keyword>
<sequence>MFFIALTVTFALYRMLPFGPVEMVKVRLMKQLLEQGQSPSAAQMQTINSMVKTYTGIDPSVPWYVSYYEYLKNIVLYQDFGRSIFKNKPVFDILFRAMPWSVFISIYGLALGTTVSLLFGAVMAYNEGSKFDAGMTFVSIANSTVPYYVVAILTLIVFSFNLGWFPSGGRMNPSTTPGLNVPFIVGVVKHAALPVFSAFIASFGGALAFRGNCIREMGEGYIRVARLRGISQGRIAIRYVGRNALLPVYTNIMMGIASVFGSSIILETIFNYPAMGMVTFNALMNRDYPLIMGSFIFFTIITLLGILVADLTYGIIDPRVKGGKERETY</sequence>
<feature type="transmembrane region" description="Helical" evidence="5">
    <location>
        <begin position="248"/>
        <end position="270"/>
    </location>
</feature>
<dbReference type="AlphaFoldDB" id="A0ABD5Q848"/>
<accession>A0ABD5Q848</accession>
<reference evidence="7 8" key="1">
    <citation type="journal article" date="2019" name="Int. J. Syst. Evol. Microbiol.">
        <title>The Global Catalogue of Microorganisms (GCM) 10K type strain sequencing project: providing services to taxonomists for standard genome sequencing and annotation.</title>
        <authorList>
            <consortium name="The Broad Institute Genomics Platform"/>
            <consortium name="The Broad Institute Genome Sequencing Center for Infectious Disease"/>
            <person name="Wu L."/>
            <person name="Ma J."/>
        </authorList>
    </citation>
    <scope>NUCLEOTIDE SEQUENCE [LARGE SCALE GENOMIC DNA]</scope>
    <source>
        <strain evidence="7 8">XZYJ18</strain>
    </source>
</reference>
<feature type="transmembrane region" description="Helical" evidence="5">
    <location>
        <begin position="145"/>
        <end position="164"/>
    </location>
</feature>
<dbReference type="PANTHER" id="PTHR43376">
    <property type="entry name" value="OLIGOPEPTIDE TRANSPORT SYSTEM PERMEASE PROTEIN"/>
    <property type="match status" value="1"/>
</dbReference>
<feature type="domain" description="ABC transmembrane type-1" evidence="6">
    <location>
        <begin position="98"/>
        <end position="309"/>
    </location>
</feature>
<gene>
    <name evidence="7" type="ORF">ACFO9K_21745</name>
</gene>
<name>A0ABD5Q848_9EURY</name>
<dbReference type="GO" id="GO:0005886">
    <property type="term" value="C:plasma membrane"/>
    <property type="evidence" value="ECO:0007669"/>
    <property type="project" value="UniProtKB-SubCell"/>
</dbReference>
<keyword evidence="8" id="KW-1185">Reference proteome</keyword>
<feature type="transmembrane region" description="Helical" evidence="5">
    <location>
        <begin position="100"/>
        <end position="125"/>
    </location>
</feature>
<dbReference type="Proteomes" id="UP001595945">
    <property type="component" value="Unassembled WGS sequence"/>
</dbReference>
<evidence type="ECO:0000256" key="3">
    <source>
        <dbReference type="ARBA" id="ARBA00022989"/>
    </source>
</evidence>
<evidence type="ECO:0000256" key="1">
    <source>
        <dbReference type="ARBA" id="ARBA00004141"/>
    </source>
</evidence>
<evidence type="ECO:0000256" key="2">
    <source>
        <dbReference type="ARBA" id="ARBA00022692"/>
    </source>
</evidence>
<evidence type="ECO:0000313" key="7">
    <source>
        <dbReference type="EMBL" id="MFC4826877.1"/>
    </source>
</evidence>
<feature type="transmembrane region" description="Helical" evidence="5">
    <location>
        <begin position="184"/>
        <end position="209"/>
    </location>
</feature>
<evidence type="ECO:0000256" key="5">
    <source>
        <dbReference type="RuleBase" id="RU363032"/>
    </source>
</evidence>
<dbReference type="GeneID" id="73047570"/>
<dbReference type="PROSITE" id="PS50928">
    <property type="entry name" value="ABC_TM1"/>
    <property type="match status" value="1"/>
</dbReference>
<dbReference type="CDD" id="cd06261">
    <property type="entry name" value="TM_PBP2"/>
    <property type="match status" value="1"/>
</dbReference>
<protein>
    <submittedName>
        <fullName evidence="7">ABC transporter permease</fullName>
    </submittedName>
</protein>
<keyword evidence="3 5" id="KW-1133">Transmembrane helix</keyword>
<proteinExistence type="inferred from homology"/>
<dbReference type="Gene3D" id="1.10.3720.10">
    <property type="entry name" value="MetI-like"/>
    <property type="match status" value="1"/>
</dbReference>
<evidence type="ECO:0000256" key="4">
    <source>
        <dbReference type="ARBA" id="ARBA00023136"/>
    </source>
</evidence>
<comment type="subcellular location">
    <subcellularLocation>
        <location evidence="5">Cell membrane</location>
        <topology evidence="5">Multi-pass membrane protein</topology>
    </subcellularLocation>
    <subcellularLocation>
        <location evidence="1">Membrane</location>
        <topology evidence="1">Multi-pass membrane protein</topology>
    </subcellularLocation>
</comment>
<dbReference type="SUPFAM" id="SSF161098">
    <property type="entry name" value="MetI-like"/>
    <property type="match status" value="1"/>
</dbReference>
<evidence type="ECO:0000259" key="6">
    <source>
        <dbReference type="PROSITE" id="PS50928"/>
    </source>
</evidence>
<organism evidence="7 8">
    <name type="scientific">Halorussus aquaticus</name>
    <dbReference type="NCBI Taxonomy" id="2953748"/>
    <lineage>
        <taxon>Archaea</taxon>
        <taxon>Methanobacteriati</taxon>
        <taxon>Methanobacteriota</taxon>
        <taxon>Stenosarchaea group</taxon>
        <taxon>Halobacteria</taxon>
        <taxon>Halobacteriales</taxon>
        <taxon>Haladaptataceae</taxon>
        <taxon>Halorussus</taxon>
    </lineage>
</organism>
<keyword evidence="4 5" id="KW-0472">Membrane</keyword>
<dbReference type="RefSeq" id="WP_254270499.1">
    <property type="nucleotide sequence ID" value="NZ_CP100402.1"/>
</dbReference>
<comment type="caution">
    <text evidence="7">The sequence shown here is derived from an EMBL/GenBank/DDBJ whole genome shotgun (WGS) entry which is preliminary data.</text>
</comment>
<comment type="similarity">
    <text evidence="5">Belongs to the binding-protein-dependent transport system permease family.</text>
</comment>
<evidence type="ECO:0000313" key="8">
    <source>
        <dbReference type="Proteomes" id="UP001595945"/>
    </source>
</evidence>